<dbReference type="Proteomes" id="UP000886059">
    <property type="component" value="Unassembled WGS sequence"/>
</dbReference>
<proteinExistence type="predicted"/>
<accession>A0A7C5DHH6</accession>
<protein>
    <recommendedName>
        <fullName evidence="1">A-factor biosynthesis hotdog domain-containing protein</fullName>
    </recommendedName>
</protein>
<dbReference type="AlphaFoldDB" id="A0A7C5DHH6"/>
<sequence>MAQQTNHQKGMSCHSQAILPGSRPYYVNLADDSYPYCNEKPEPQLLTVESVEDAVDLLRLLGDTCCEPLLSSDYRQTHPGLYEKLRTVSKMDHSYGPPIDIDRAAVLMKKMPLDLRSLINSPLALCSDDQFPPRIDKRLVHKDHEENILISEPWLTGWIRYFNVFCETTELNFDHGSEHVQGMLLLEALRQAGIASAHCQGLPLSGKLALVNYNTNFSNFLTWDYPILCRTYCSFTADETSPDQEACIYIQVFQYGRLCIDAVLKAFAYINEERANSKEKRLKKIMARQKENFELKIKRIYEPMISEQCE</sequence>
<name>A0A7C5DHH6_9CHLB</name>
<gene>
    <name evidence="2" type="ORF">ENL01_00270</name>
</gene>
<reference evidence="2" key="1">
    <citation type="journal article" date="2020" name="mSystems">
        <title>Genome- and Community-Level Interaction Insights into Carbon Utilization and Element Cycling Functions of Hydrothermarchaeota in Hydrothermal Sediment.</title>
        <authorList>
            <person name="Zhou Z."/>
            <person name="Liu Y."/>
            <person name="Xu W."/>
            <person name="Pan J."/>
            <person name="Luo Z.H."/>
            <person name="Li M."/>
        </authorList>
    </citation>
    <scope>NUCLEOTIDE SEQUENCE [LARGE SCALE GENOMIC DNA]</scope>
    <source>
        <strain evidence="2">HyVt-628</strain>
    </source>
</reference>
<dbReference type="InterPro" id="IPR005509">
    <property type="entry name" value="AfsA_hotdog_dom"/>
</dbReference>
<comment type="caution">
    <text evidence="2">The sequence shown here is derived from an EMBL/GenBank/DDBJ whole genome shotgun (WGS) entry which is preliminary data.</text>
</comment>
<organism evidence="2">
    <name type="scientific">Chlorobaculum parvum</name>
    <dbReference type="NCBI Taxonomy" id="274539"/>
    <lineage>
        <taxon>Bacteria</taxon>
        <taxon>Pseudomonadati</taxon>
        <taxon>Chlorobiota</taxon>
        <taxon>Chlorobiia</taxon>
        <taxon>Chlorobiales</taxon>
        <taxon>Chlorobiaceae</taxon>
        <taxon>Chlorobaculum</taxon>
    </lineage>
</organism>
<evidence type="ECO:0000313" key="2">
    <source>
        <dbReference type="EMBL" id="HHE07367.1"/>
    </source>
</evidence>
<feature type="domain" description="A-factor biosynthesis hotdog" evidence="1">
    <location>
        <begin position="139"/>
        <end position="267"/>
    </location>
</feature>
<dbReference type="Pfam" id="PF03756">
    <property type="entry name" value="AfsA"/>
    <property type="match status" value="1"/>
</dbReference>
<dbReference type="EMBL" id="DRSK01000015">
    <property type="protein sequence ID" value="HHE07367.1"/>
    <property type="molecule type" value="Genomic_DNA"/>
</dbReference>
<evidence type="ECO:0000259" key="1">
    <source>
        <dbReference type="Pfam" id="PF03756"/>
    </source>
</evidence>